<dbReference type="EMBL" id="JH668317">
    <property type="protein sequence ID" value="KAG6445218.1"/>
    <property type="molecule type" value="Genomic_DNA"/>
</dbReference>
<sequence length="516" mass="56848">MYCFGNENVYKLNAHNIRISELKSDAAMSETPRKVIHLPKVRMLSRGGRLSTGLRITNVKSIRPPDPEMLKKQEEDKLRAQLQEEIMSRSRACAFKGHECSLPVLSGRQYCYRHILKDSTAPYRQCTHTFPNGERCTLPAPAESTDPRDPGLCFEHASAAMLARQRQAAPPRPVITTETLLNQLTHYVKTERPRTTSCASSVSVVSDPSDQEQTSPAALEPFKQIEAPAVNSAYSASILEWCSGSDSDADSVTLGPGGTCRATHDLLSDTEDAPAEDQPLWRAGVYTAEEAVSEAKNTLIMLRSAYVNQMGRLKMLLQTARAQYIKSLKAEKEQYCSINTQARSGPLTVRERRQLRKLKAYASYHKKHGVDAVLSRKLQHKRARVSAGAGAGAVPACARCVFAEGGVRCAARALPAAKHCLRHVLHDRHQVLFTCCGDNRGVSSCRETVAKTPLPSSRCRYHTDPPLYTVFTLKKDESDSDSDSHTSSEASHTDAGESVDDKSDVMTDVNEPVPVQ</sequence>
<evidence type="ECO:0000256" key="2">
    <source>
        <dbReference type="ARBA" id="ARBA00004173"/>
    </source>
</evidence>
<comment type="subunit">
    <text evidence="13">Component of the NSL complex at least composed of KAT8/MOF, KANSL1, KANSL2, KANSL3, MCRS1, PHF20, OGT1/OGT, WDR5 and HCFC1.</text>
</comment>
<reference evidence="16" key="2">
    <citation type="submission" date="2020-12" db="EMBL/GenBank/DDBJ databases">
        <authorList>
            <person name="Kanost M."/>
        </authorList>
    </citation>
    <scope>NUCLEOTIDE SEQUENCE</scope>
</reference>
<evidence type="ECO:0000256" key="11">
    <source>
        <dbReference type="ARBA" id="ARBA00033378"/>
    </source>
</evidence>
<feature type="region of interest" description="Disordered" evidence="14">
    <location>
        <begin position="474"/>
        <end position="516"/>
    </location>
</feature>
<dbReference type="Proteomes" id="UP000791440">
    <property type="component" value="Unassembled WGS sequence"/>
</dbReference>
<evidence type="ECO:0000256" key="7">
    <source>
        <dbReference type="ARBA" id="ARBA00022853"/>
    </source>
</evidence>
<organism evidence="16 17">
    <name type="scientific">Manduca sexta</name>
    <name type="common">Tobacco hawkmoth</name>
    <name type="synonym">Tobacco hornworm</name>
    <dbReference type="NCBI Taxonomy" id="7130"/>
    <lineage>
        <taxon>Eukaryota</taxon>
        <taxon>Metazoa</taxon>
        <taxon>Ecdysozoa</taxon>
        <taxon>Arthropoda</taxon>
        <taxon>Hexapoda</taxon>
        <taxon>Insecta</taxon>
        <taxon>Pterygota</taxon>
        <taxon>Neoptera</taxon>
        <taxon>Endopterygota</taxon>
        <taxon>Lepidoptera</taxon>
        <taxon>Glossata</taxon>
        <taxon>Ditrysia</taxon>
        <taxon>Bombycoidea</taxon>
        <taxon>Sphingidae</taxon>
        <taxon>Sphinginae</taxon>
        <taxon>Sphingini</taxon>
        <taxon>Manduca</taxon>
    </lineage>
</organism>
<protein>
    <recommendedName>
        <fullName evidence="3">KAT8 regulatory NSL complex subunit 2</fullName>
    </recommendedName>
    <alternativeName>
        <fullName evidence="11">NSL complex protein NSL2</fullName>
    </alternativeName>
    <alternativeName>
        <fullName evidence="10">Non-specific lethal 2 homolog</fullName>
    </alternativeName>
</protein>
<evidence type="ECO:0000259" key="15">
    <source>
        <dbReference type="Pfam" id="PF13891"/>
    </source>
</evidence>
<comment type="subcellular location">
    <subcellularLocation>
        <location evidence="2">Mitochondrion</location>
    </subcellularLocation>
    <subcellularLocation>
        <location evidence="1">Nucleus</location>
    </subcellularLocation>
</comment>
<dbReference type="GO" id="GO:0006325">
    <property type="term" value="P:chromatin organization"/>
    <property type="evidence" value="ECO:0007669"/>
    <property type="project" value="UniProtKB-KW"/>
</dbReference>
<keyword evidence="7" id="KW-0156">Chromatin regulator</keyword>
<name>A0A922CGZ9_MANSE</name>
<evidence type="ECO:0000256" key="14">
    <source>
        <dbReference type="SAM" id="MobiDB-lite"/>
    </source>
</evidence>
<evidence type="ECO:0000256" key="4">
    <source>
        <dbReference type="ARBA" id="ARBA00022499"/>
    </source>
</evidence>
<keyword evidence="5" id="KW-0597">Phosphoprotein</keyword>
<proteinExistence type="predicted"/>
<evidence type="ECO:0000256" key="9">
    <source>
        <dbReference type="ARBA" id="ARBA00023242"/>
    </source>
</evidence>
<feature type="compositionally biased region" description="Basic and acidic residues" evidence="14">
    <location>
        <begin position="474"/>
        <end position="505"/>
    </location>
</feature>
<dbReference type="GO" id="GO:0005739">
    <property type="term" value="C:mitochondrion"/>
    <property type="evidence" value="ECO:0007669"/>
    <property type="project" value="UniProtKB-SubCell"/>
</dbReference>
<keyword evidence="6" id="KW-0832">Ubl conjugation</keyword>
<keyword evidence="4" id="KW-1017">Isopeptide bond</keyword>
<evidence type="ECO:0000256" key="5">
    <source>
        <dbReference type="ARBA" id="ARBA00022553"/>
    </source>
</evidence>
<dbReference type="GO" id="GO:0044545">
    <property type="term" value="C:NSL complex"/>
    <property type="evidence" value="ECO:0007669"/>
    <property type="project" value="TreeGrafter"/>
</dbReference>
<comment type="caution">
    <text evidence="16">The sequence shown here is derived from an EMBL/GenBank/DDBJ whole genome shotgun (WGS) entry which is preliminary data.</text>
</comment>
<evidence type="ECO:0000256" key="3">
    <source>
        <dbReference type="ARBA" id="ARBA00015508"/>
    </source>
</evidence>
<evidence type="ECO:0000313" key="16">
    <source>
        <dbReference type="EMBL" id="KAG6445218.1"/>
    </source>
</evidence>
<evidence type="ECO:0000256" key="1">
    <source>
        <dbReference type="ARBA" id="ARBA00004123"/>
    </source>
</evidence>
<dbReference type="PANTHER" id="PTHR13453">
    <property type="entry name" value="KAT8 REGULATORY NSL COMPLEX SUBUNIT 2"/>
    <property type="match status" value="1"/>
</dbReference>
<dbReference type="InterPro" id="IPR026316">
    <property type="entry name" value="NSL2"/>
</dbReference>
<dbReference type="PANTHER" id="PTHR13453:SF1">
    <property type="entry name" value="KAT8 REGULATORY NSL COMPLEX SUBUNIT 2"/>
    <property type="match status" value="1"/>
</dbReference>
<accession>A0A922CGZ9</accession>
<dbReference type="GO" id="GO:0005634">
    <property type="term" value="C:nucleus"/>
    <property type="evidence" value="ECO:0007669"/>
    <property type="project" value="UniProtKB-SubCell"/>
</dbReference>
<feature type="domain" description="KANL2-like probable zinc-finger" evidence="15">
    <location>
        <begin position="406"/>
        <end position="463"/>
    </location>
</feature>
<comment type="function">
    <text evidence="12">Non-catalytic component of the NSL histone acetyltransferase complex, a multiprotein complex that mediates histone H4 acetylation at 'Lys-5'- and 'Lys-8' (H4K5ac and H4K8ac) at transcription start sites and promotes transcription initiation. Required for NSL complex stability and for transcription of intraciliary transport genes in both ciliated and non-ciliated cells by regulating histone H4 acetylation at 'Lys-5'- and 'Lys-12' (H4K5ac and H4K12ac). This is necessary for cilium assembly in ciliated cells and for organization of the microtubule cytoskeleton in non-ciliated cells. Required within the NSL complex to maintain nuclear architecture stability by promoting KAT8-mediated acetylation of lamin LMNA.</text>
</comment>
<dbReference type="InterPro" id="IPR025927">
    <property type="entry name" value="Znf_KANL2-like"/>
</dbReference>
<evidence type="ECO:0000256" key="6">
    <source>
        <dbReference type="ARBA" id="ARBA00022843"/>
    </source>
</evidence>
<evidence type="ECO:0000256" key="13">
    <source>
        <dbReference type="ARBA" id="ARBA00093543"/>
    </source>
</evidence>
<dbReference type="Pfam" id="PF13891">
    <property type="entry name" value="zf-C3HC3H_KANSL2"/>
    <property type="match status" value="2"/>
</dbReference>
<keyword evidence="8" id="KW-0496">Mitochondrion</keyword>
<feature type="region of interest" description="Disordered" evidence="14">
    <location>
        <begin position="198"/>
        <end position="218"/>
    </location>
</feature>
<gene>
    <name evidence="16" type="ORF">O3G_MSEX003781</name>
</gene>
<keyword evidence="17" id="KW-1185">Reference proteome</keyword>
<feature type="domain" description="KANL2-like probable zinc-finger" evidence="15">
    <location>
        <begin position="93"/>
        <end position="157"/>
    </location>
</feature>
<reference evidence="16" key="1">
    <citation type="journal article" date="2016" name="Insect Biochem. Mol. Biol.">
        <title>Multifaceted biological insights from a draft genome sequence of the tobacco hornworm moth, Manduca sexta.</title>
        <authorList>
            <person name="Kanost M.R."/>
            <person name="Arrese E.L."/>
            <person name="Cao X."/>
            <person name="Chen Y.R."/>
            <person name="Chellapilla S."/>
            <person name="Goldsmith M.R."/>
            <person name="Grosse-Wilde E."/>
            <person name="Heckel D.G."/>
            <person name="Herndon N."/>
            <person name="Jiang H."/>
            <person name="Papanicolaou A."/>
            <person name="Qu J."/>
            <person name="Soulages J.L."/>
            <person name="Vogel H."/>
            <person name="Walters J."/>
            <person name="Waterhouse R.M."/>
            <person name="Ahn S.J."/>
            <person name="Almeida F.C."/>
            <person name="An C."/>
            <person name="Aqrawi P."/>
            <person name="Bretschneider A."/>
            <person name="Bryant W.B."/>
            <person name="Bucks S."/>
            <person name="Chao H."/>
            <person name="Chevignon G."/>
            <person name="Christen J.M."/>
            <person name="Clarke D.F."/>
            <person name="Dittmer N.T."/>
            <person name="Ferguson L.C.F."/>
            <person name="Garavelou S."/>
            <person name="Gordon K.H.J."/>
            <person name="Gunaratna R.T."/>
            <person name="Han Y."/>
            <person name="Hauser F."/>
            <person name="He Y."/>
            <person name="Heidel-Fischer H."/>
            <person name="Hirsh A."/>
            <person name="Hu Y."/>
            <person name="Jiang H."/>
            <person name="Kalra D."/>
            <person name="Klinner C."/>
            <person name="Konig C."/>
            <person name="Kovar C."/>
            <person name="Kroll A.R."/>
            <person name="Kuwar S.S."/>
            <person name="Lee S.L."/>
            <person name="Lehman R."/>
            <person name="Li K."/>
            <person name="Li Z."/>
            <person name="Liang H."/>
            <person name="Lovelace S."/>
            <person name="Lu Z."/>
            <person name="Mansfield J.H."/>
            <person name="McCulloch K.J."/>
            <person name="Mathew T."/>
            <person name="Morton B."/>
            <person name="Muzny D.M."/>
            <person name="Neunemann D."/>
            <person name="Ongeri F."/>
            <person name="Pauchet Y."/>
            <person name="Pu L.L."/>
            <person name="Pyrousis I."/>
            <person name="Rao X.J."/>
            <person name="Redding A."/>
            <person name="Roesel C."/>
            <person name="Sanchez-Gracia A."/>
            <person name="Schaack S."/>
            <person name="Shukla A."/>
            <person name="Tetreau G."/>
            <person name="Wang Y."/>
            <person name="Xiong G.H."/>
            <person name="Traut W."/>
            <person name="Walsh T.K."/>
            <person name="Worley K.C."/>
            <person name="Wu D."/>
            <person name="Wu W."/>
            <person name="Wu Y.Q."/>
            <person name="Zhang X."/>
            <person name="Zou Z."/>
            <person name="Zucker H."/>
            <person name="Briscoe A.D."/>
            <person name="Burmester T."/>
            <person name="Clem R.J."/>
            <person name="Feyereisen R."/>
            <person name="Grimmelikhuijzen C.J.P."/>
            <person name="Hamodrakas S.J."/>
            <person name="Hansson B.S."/>
            <person name="Huguet E."/>
            <person name="Jermiin L.S."/>
            <person name="Lan Q."/>
            <person name="Lehman H.K."/>
            <person name="Lorenzen M."/>
            <person name="Merzendorfer H."/>
            <person name="Michalopoulos I."/>
            <person name="Morton D.B."/>
            <person name="Muthukrishnan S."/>
            <person name="Oakeshott J.G."/>
            <person name="Palmer W."/>
            <person name="Park Y."/>
            <person name="Passarelli A.L."/>
            <person name="Rozas J."/>
            <person name="Schwartz L.M."/>
            <person name="Smith W."/>
            <person name="Southgate A."/>
            <person name="Vilcinskas A."/>
            <person name="Vogt R."/>
            <person name="Wang P."/>
            <person name="Werren J."/>
            <person name="Yu X.Q."/>
            <person name="Zhou J.J."/>
            <person name="Brown S.J."/>
            <person name="Scherer S.E."/>
            <person name="Richards S."/>
            <person name="Blissard G.W."/>
        </authorList>
    </citation>
    <scope>NUCLEOTIDE SEQUENCE</scope>
</reference>
<keyword evidence="9" id="KW-0539">Nucleus</keyword>
<dbReference type="AlphaFoldDB" id="A0A922CGZ9"/>
<evidence type="ECO:0000313" key="17">
    <source>
        <dbReference type="Proteomes" id="UP000791440"/>
    </source>
</evidence>
<evidence type="ECO:0000256" key="8">
    <source>
        <dbReference type="ARBA" id="ARBA00023128"/>
    </source>
</evidence>
<evidence type="ECO:0000256" key="10">
    <source>
        <dbReference type="ARBA" id="ARBA00032947"/>
    </source>
</evidence>
<evidence type="ECO:0000256" key="12">
    <source>
        <dbReference type="ARBA" id="ARBA00093359"/>
    </source>
</evidence>